<dbReference type="RefSeq" id="WP_111318882.1">
    <property type="nucleotide sequence ID" value="NZ_BIFX01000001.1"/>
</dbReference>
<feature type="region of interest" description="Disordered" evidence="1">
    <location>
        <begin position="66"/>
        <end position="103"/>
    </location>
</feature>
<evidence type="ECO:0008006" key="4">
    <source>
        <dbReference type="Google" id="ProtNLM"/>
    </source>
</evidence>
<dbReference type="Pfam" id="PF04285">
    <property type="entry name" value="DUF444"/>
    <property type="match status" value="1"/>
</dbReference>
<accession>A0A326UF44</accession>
<dbReference type="EMBL" id="QKUF01000001">
    <property type="protein sequence ID" value="PZW36545.1"/>
    <property type="molecule type" value="Genomic_DNA"/>
</dbReference>
<protein>
    <recommendedName>
        <fullName evidence="4">Sporulation protein YhbH</fullName>
    </recommendedName>
</protein>
<dbReference type="Proteomes" id="UP000248806">
    <property type="component" value="Unassembled WGS sequence"/>
</dbReference>
<dbReference type="InterPro" id="IPR006698">
    <property type="entry name" value="UPF0229"/>
</dbReference>
<dbReference type="PANTHER" id="PTHR30510:SF2">
    <property type="entry name" value="UPF0229 PROTEIN YEAH"/>
    <property type="match status" value="1"/>
</dbReference>
<gene>
    <name evidence="2" type="ORF">EI42_00721</name>
</gene>
<dbReference type="OrthoDB" id="9788289at2"/>
<dbReference type="NCBIfam" id="TIGR02877">
    <property type="entry name" value="spore_yhbH"/>
    <property type="match status" value="1"/>
</dbReference>
<feature type="region of interest" description="Disordered" evidence="1">
    <location>
        <begin position="1"/>
        <end position="22"/>
    </location>
</feature>
<name>A0A326UF44_THEHA</name>
<feature type="compositionally biased region" description="Basic and acidic residues" evidence="1">
    <location>
        <begin position="8"/>
        <end position="22"/>
    </location>
</feature>
<evidence type="ECO:0000313" key="2">
    <source>
        <dbReference type="EMBL" id="PZW36545.1"/>
    </source>
</evidence>
<dbReference type="CDD" id="cd00198">
    <property type="entry name" value="vWFA"/>
    <property type="match status" value="1"/>
</dbReference>
<dbReference type="PANTHER" id="PTHR30510">
    <property type="entry name" value="UPF0229 PROTEIN YEAH"/>
    <property type="match status" value="1"/>
</dbReference>
<proteinExistence type="predicted"/>
<organism evidence="2 3">
    <name type="scientific">Thermosporothrix hazakensis</name>
    <dbReference type="NCBI Taxonomy" id="644383"/>
    <lineage>
        <taxon>Bacteria</taxon>
        <taxon>Bacillati</taxon>
        <taxon>Chloroflexota</taxon>
        <taxon>Ktedonobacteria</taxon>
        <taxon>Ktedonobacterales</taxon>
        <taxon>Thermosporotrichaceae</taxon>
        <taxon>Thermosporothrix</taxon>
    </lineage>
</organism>
<dbReference type="AlphaFoldDB" id="A0A326UF44"/>
<sequence length="380" mass="44150">MSVSQHDWSLHRKGQVDQERHKEKIREAVKKNLGEIVSEESIILSDGKKTVRIPIRSLEEYRFRFDPGRQTHAGQGNGKSKVGDVVAQEPKQGKGKKGDAGKDPGYDYYEAEISIEELAQLIFEDLSLPNLEEKRQQEMQTDAVRFTDVRKKGPMPNLDKKRTILENIKRNAAKGEPRFKDIKTEDLRFKVWEPTIRYQSNAVVLAMMDVSGSMGEFEKYIARSFYFWMVRFLRTKYNNVQIVFISHHTEAREVTEEEFFHKGESGGTQVSSAYELALKIIQERYNPQDWNIYPFHFSDGDNLPWDNDRCVQLVQRLMAQCNIFGYGEIREGHYRSPSTLMSAYSKINDKKFIAVTISDKKDVYPALRKFFAQRDPVPSR</sequence>
<evidence type="ECO:0000256" key="1">
    <source>
        <dbReference type="SAM" id="MobiDB-lite"/>
    </source>
</evidence>
<dbReference type="InterPro" id="IPR036465">
    <property type="entry name" value="vWFA_dom_sf"/>
</dbReference>
<evidence type="ECO:0000313" key="3">
    <source>
        <dbReference type="Proteomes" id="UP000248806"/>
    </source>
</evidence>
<dbReference type="InterPro" id="IPR014230">
    <property type="entry name" value="Spore_YhbH"/>
</dbReference>
<keyword evidence="3" id="KW-1185">Reference proteome</keyword>
<dbReference type="SUPFAM" id="SSF53300">
    <property type="entry name" value="vWA-like"/>
    <property type="match status" value="1"/>
</dbReference>
<reference evidence="2 3" key="1">
    <citation type="submission" date="2018-06" db="EMBL/GenBank/DDBJ databases">
        <title>Genomic Encyclopedia of Archaeal and Bacterial Type Strains, Phase II (KMG-II): from individual species to whole genera.</title>
        <authorList>
            <person name="Goeker M."/>
        </authorList>
    </citation>
    <scope>NUCLEOTIDE SEQUENCE [LARGE SCALE GENOMIC DNA]</scope>
    <source>
        <strain evidence="2 3">ATCC BAA-1881</strain>
    </source>
</reference>
<comment type="caution">
    <text evidence="2">The sequence shown here is derived from an EMBL/GenBank/DDBJ whole genome shotgun (WGS) entry which is preliminary data.</text>
</comment>